<feature type="binding site" evidence="3">
    <location>
        <position position="338"/>
    </location>
    <ligand>
        <name>CTP</name>
        <dbReference type="ChEBI" id="CHEBI:37563"/>
    </ligand>
</feature>
<comment type="caution">
    <text evidence="3">Lacks conserved residue(s) required for the propagation of feature annotation.</text>
</comment>
<evidence type="ECO:0000256" key="2">
    <source>
        <dbReference type="ARBA" id="ARBA00023239"/>
    </source>
</evidence>
<feature type="region of interest" description="Phosphopantothenate--cysteine ligase" evidence="3">
    <location>
        <begin position="191"/>
        <end position="401"/>
    </location>
</feature>
<comment type="cofactor">
    <cofactor evidence="3">
        <name>FMN</name>
        <dbReference type="ChEBI" id="CHEBI:58210"/>
    </cofactor>
    <text evidence="3">Binds 1 FMN per subunit.</text>
</comment>
<dbReference type="EMBL" id="JAAOCP010000001">
    <property type="protein sequence ID" value="MBJ7637855.1"/>
    <property type="molecule type" value="Genomic_DNA"/>
</dbReference>
<comment type="similarity">
    <text evidence="3 4">In the C-terminal section; belongs to the PPC synthetase family.</text>
</comment>
<dbReference type="PANTHER" id="PTHR14359:SF6">
    <property type="entry name" value="PHOSPHOPANTOTHENOYLCYSTEINE DECARBOXYLASE"/>
    <property type="match status" value="1"/>
</dbReference>
<dbReference type="NCBIfam" id="TIGR00521">
    <property type="entry name" value="coaBC_dfp"/>
    <property type="match status" value="1"/>
</dbReference>
<dbReference type="EC" id="6.3.2.5" evidence="3"/>
<keyword evidence="1 3" id="KW-0210">Decarboxylase</keyword>
<reference evidence="8 9" key="2">
    <citation type="journal article" date="2021" name="Int. J. Food Microbiol.">
        <title>Safety demonstration of a microbial species for use in the food chain: Weissella confusa.</title>
        <authorList>
            <person name="Bourdichon F."/>
            <person name="Patrone V."/>
            <person name="Fontana A."/>
            <person name="Milani G."/>
            <person name="Morelli L."/>
        </authorList>
    </citation>
    <scope>NUCLEOTIDE SEQUENCE [LARGE SCALE GENOMIC DNA]</scope>
    <source>
        <strain evidence="7">CCUG 30943</strain>
        <strain evidence="8 9">CCUG 43002</strain>
    </source>
</reference>
<dbReference type="HAMAP" id="MF_02225">
    <property type="entry name" value="CoaBC"/>
    <property type="match status" value="1"/>
</dbReference>
<protein>
    <recommendedName>
        <fullName evidence="3">Coenzyme A biosynthesis bifunctional protein CoaBC</fullName>
    </recommendedName>
    <alternativeName>
        <fullName evidence="3">DNA/pantothenate metabolism flavoprotein</fullName>
    </alternativeName>
    <alternativeName>
        <fullName evidence="3">Phosphopantothenoylcysteine synthetase/decarboxylase</fullName>
        <shortName evidence="3">PPCS-PPCDC</shortName>
    </alternativeName>
    <domain>
        <recommendedName>
            <fullName evidence="3">Phosphopantothenoylcysteine decarboxylase</fullName>
            <shortName evidence="3">PPC decarboxylase</shortName>
            <shortName evidence="3">PPC-DC</shortName>
            <ecNumber evidence="3">4.1.1.36</ecNumber>
        </recommendedName>
        <alternativeName>
            <fullName evidence="3">CoaC</fullName>
        </alternativeName>
    </domain>
    <domain>
        <recommendedName>
            <fullName evidence="3">Phosphopantothenate--cysteine ligase</fullName>
            <ecNumber evidence="3">6.3.2.5</ecNumber>
        </recommendedName>
        <alternativeName>
            <fullName evidence="3">CoaB</fullName>
        </alternativeName>
        <alternativeName>
            <fullName evidence="3">Phosphopantothenoylcysteine synthetase</fullName>
            <shortName evidence="3">PPC synthetase</shortName>
            <shortName evidence="3">PPC-S</shortName>
        </alternativeName>
    </domain>
</protein>
<dbReference type="GO" id="GO:0015941">
    <property type="term" value="P:pantothenate catabolic process"/>
    <property type="evidence" value="ECO:0007669"/>
    <property type="project" value="InterPro"/>
</dbReference>
<comment type="cofactor">
    <cofactor evidence="3">
        <name>Mg(2+)</name>
        <dbReference type="ChEBI" id="CHEBI:18420"/>
    </cofactor>
</comment>
<dbReference type="GeneID" id="57978594"/>
<comment type="pathway">
    <text evidence="3 4">Cofactor biosynthesis; coenzyme A biosynthesis; CoA from (R)-pantothenate: step 3/5.</text>
</comment>
<dbReference type="GO" id="GO:0010181">
    <property type="term" value="F:FMN binding"/>
    <property type="evidence" value="ECO:0007669"/>
    <property type="project" value="UniProtKB-UniRule"/>
</dbReference>
<dbReference type="AlphaFoldDB" id="A0A4Z0RLC5"/>
<feature type="domain" description="DNA/pantothenate metabolism flavoprotein C-terminal" evidence="6">
    <location>
        <begin position="186"/>
        <end position="396"/>
    </location>
</feature>
<dbReference type="GO" id="GO:0004633">
    <property type="term" value="F:phosphopantothenoylcysteine decarboxylase activity"/>
    <property type="evidence" value="ECO:0007669"/>
    <property type="project" value="UniProtKB-UniRule"/>
</dbReference>
<evidence type="ECO:0000256" key="3">
    <source>
        <dbReference type="HAMAP-Rule" id="MF_02225"/>
    </source>
</evidence>
<keyword evidence="3 4" id="KW-0285">Flavoprotein</keyword>
<dbReference type="Proteomes" id="UP000728106">
    <property type="component" value="Unassembled WGS sequence"/>
</dbReference>
<dbReference type="Gene3D" id="3.40.50.10300">
    <property type="entry name" value="CoaB-like"/>
    <property type="match status" value="1"/>
</dbReference>
<dbReference type="Pfam" id="PF02441">
    <property type="entry name" value="Flavoprotein"/>
    <property type="match status" value="1"/>
</dbReference>
<evidence type="ECO:0000256" key="4">
    <source>
        <dbReference type="RuleBase" id="RU364078"/>
    </source>
</evidence>
<gene>
    <name evidence="3 8" type="primary">coaBC</name>
    <name evidence="8" type="ORF">HAU20_00240</name>
    <name evidence="7" type="ORF">HAU43_01240</name>
</gene>
<dbReference type="SUPFAM" id="SSF52507">
    <property type="entry name" value="Homo-oligomeric flavin-containing Cys decarboxylases, HFCD"/>
    <property type="match status" value="1"/>
</dbReference>
<comment type="caution">
    <text evidence="8">The sequence shown here is derived from an EMBL/GenBank/DDBJ whole genome shotgun (WGS) entry which is preliminary data.</text>
</comment>
<keyword evidence="3" id="KW-0460">Magnesium</keyword>
<dbReference type="GO" id="GO:0071513">
    <property type="term" value="C:phosphopantothenoylcysteine decarboxylase complex"/>
    <property type="evidence" value="ECO:0007669"/>
    <property type="project" value="TreeGrafter"/>
</dbReference>
<keyword evidence="3 4" id="KW-0288">FMN</keyword>
<dbReference type="InterPro" id="IPR007085">
    <property type="entry name" value="DNA/pantothenate-metab_flavo_C"/>
</dbReference>
<dbReference type="EC" id="4.1.1.36" evidence="3"/>
<evidence type="ECO:0000313" key="8">
    <source>
        <dbReference type="EMBL" id="MBJ7637855.1"/>
    </source>
</evidence>
<proteinExistence type="inferred from homology"/>
<evidence type="ECO:0000313" key="7">
    <source>
        <dbReference type="EMBL" id="MBJ7631737.1"/>
    </source>
</evidence>
<feature type="binding site" evidence="3">
    <location>
        <position position="324"/>
    </location>
    <ligand>
        <name>CTP</name>
        <dbReference type="ChEBI" id="CHEBI:37563"/>
    </ligand>
</feature>
<dbReference type="GO" id="GO:0046872">
    <property type="term" value="F:metal ion binding"/>
    <property type="evidence" value="ECO:0007669"/>
    <property type="project" value="UniProtKB-KW"/>
</dbReference>
<keyword evidence="3 4" id="KW-0436">Ligase</keyword>
<dbReference type="InterPro" id="IPR036551">
    <property type="entry name" value="Flavin_trans-like"/>
</dbReference>
<dbReference type="InterPro" id="IPR003382">
    <property type="entry name" value="Flavoprotein"/>
</dbReference>
<evidence type="ECO:0000313" key="9">
    <source>
        <dbReference type="Proteomes" id="UP000728106"/>
    </source>
</evidence>
<dbReference type="PANTHER" id="PTHR14359">
    <property type="entry name" value="HOMO-OLIGOMERIC FLAVIN CONTAINING CYS DECARBOXYLASE FAMILY"/>
    <property type="match status" value="1"/>
</dbReference>
<dbReference type="InterPro" id="IPR035929">
    <property type="entry name" value="CoaB-like_sf"/>
</dbReference>
<feature type="binding site" evidence="3">
    <location>
        <position position="278"/>
    </location>
    <ligand>
        <name>CTP</name>
        <dbReference type="ChEBI" id="CHEBI:37563"/>
    </ligand>
</feature>
<sequence length="401" mass="42837">MFTDKNIVLIVSGGVAAYKSAIFARLLMKQGANVKVVMTQAATEFVTPKTFEALTQHPVVTDLFDAHNESMIAHVSLADWADYIFVVPATANILAKMAAGIGDDAASSVLLARHTPVIVAPAMNVNMYENPATQRNLKTLREDGVIIIEPAEGMLAEGYAGKGRLPEPDEILALADLKLRQQTGRLAGKKVVVSAGGTVEPIDPVRFITNRSSGKMGYALAQAAAEQGADVTLVSSSELPAPVGVTMVPVQSARDLLAAMTERFDDTDVAIMAAAVSDYRVATPADQKMKKNADHAGLTIDLVENPDILATLGQQKTTQYLVGFAAETQDLLTYAQNKLEKKNADMLVANDVSKAQVGFGHDTNEVTLLQRNAALEKLPLQSKLALARDIMNRIASQVEGK</sequence>
<evidence type="ECO:0000256" key="1">
    <source>
        <dbReference type="ARBA" id="ARBA00022793"/>
    </source>
</evidence>
<reference evidence="8" key="1">
    <citation type="submission" date="2020-02" db="EMBL/GenBank/DDBJ databases">
        <authorList>
            <person name="Fontana A."/>
            <person name="Patrone V."/>
            <person name="Morelli L."/>
        </authorList>
    </citation>
    <scope>NUCLEOTIDE SEQUENCE</scope>
    <source>
        <strain evidence="7">CCUG 30943</strain>
        <strain evidence="8">CCUG 43002</strain>
    </source>
</reference>
<dbReference type="GO" id="GO:0004632">
    <property type="term" value="F:phosphopantothenate--cysteine ligase activity"/>
    <property type="evidence" value="ECO:0007669"/>
    <property type="project" value="UniProtKB-UniRule"/>
</dbReference>
<dbReference type="Proteomes" id="UP000808038">
    <property type="component" value="Unassembled WGS sequence"/>
</dbReference>
<comment type="similarity">
    <text evidence="3 4">In the N-terminal section; belongs to the HFCD (homo-oligomeric flavin containing Cys decarboxylase) superfamily.</text>
</comment>
<keyword evidence="9" id="KW-1185">Reference proteome</keyword>
<comment type="function">
    <text evidence="4">Catalyzes two steps in the biosynthesis of coenzyme A. In the first step cysteine is conjugated to 4'-phosphopantothenate to form 4-phosphopantothenoylcysteine, in the latter compound is decarboxylated to form 4'-phosphopantotheine.</text>
</comment>
<keyword evidence="2 3" id="KW-0456">Lyase</keyword>
<comment type="function">
    <text evidence="3">Catalyzes two sequential steps in the biosynthesis of coenzyme A. In the first step cysteine is conjugated to 4'-phosphopantothenate to form 4-phosphopantothenoylcysteine. In the second step the latter compound is decarboxylated to form 4'-phosphopantotheine.</text>
</comment>
<feature type="domain" description="Flavoprotein" evidence="5">
    <location>
        <begin position="5"/>
        <end position="171"/>
    </location>
</feature>
<evidence type="ECO:0000259" key="5">
    <source>
        <dbReference type="Pfam" id="PF02441"/>
    </source>
</evidence>
<feature type="binding site" evidence="3">
    <location>
        <begin position="306"/>
        <end position="309"/>
    </location>
    <ligand>
        <name>CTP</name>
        <dbReference type="ChEBI" id="CHEBI:37563"/>
    </ligand>
</feature>
<comment type="catalytic activity">
    <reaction evidence="3 4">
        <text>N-[(R)-4-phosphopantothenoyl]-L-cysteine + H(+) = (R)-4'-phosphopantetheine + CO2</text>
        <dbReference type="Rhea" id="RHEA:16793"/>
        <dbReference type="ChEBI" id="CHEBI:15378"/>
        <dbReference type="ChEBI" id="CHEBI:16526"/>
        <dbReference type="ChEBI" id="CHEBI:59458"/>
        <dbReference type="ChEBI" id="CHEBI:61723"/>
        <dbReference type="EC" id="4.1.1.36"/>
    </reaction>
</comment>
<feature type="region of interest" description="Phosphopantothenoylcysteine decarboxylase" evidence="3">
    <location>
        <begin position="1"/>
        <end position="190"/>
    </location>
</feature>
<dbReference type="Gene3D" id="3.40.50.1950">
    <property type="entry name" value="Flavin prenyltransferase-like"/>
    <property type="match status" value="1"/>
</dbReference>
<organism evidence="8 9">
    <name type="scientific">Weissella confusa</name>
    <name type="common">Lactobacillus confusus</name>
    <dbReference type="NCBI Taxonomy" id="1583"/>
    <lineage>
        <taxon>Bacteria</taxon>
        <taxon>Bacillati</taxon>
        <taxon>Bacillota</taxon>
        <taxon>Bacilli</taxon>
        <taxon>Lactobacillales</taxon>
        <taxon>Lactobacillaceae</taxon>
        <taxon>Weissella</taxon>
    </lineage>
</organism>
<comment type="pathway">
    <text evidence="3 4">Cofactor biosynthesis; coenzyme A biosynthesis; CoA from (R)-pantothenate: step 2/5.</text>
</comment>
<dbReference type="EMBL" id="JAAOCX010000001">
    <property type="protein sequence ID" value="MBJ7631737.1"/>
    <property type="molecule type" value="Genomic_DNA"/>
</dbReference>
<dbReference type="InterPro" id="IPR005252">
    <property type="entry name" value="CoaBC"/>
</dbReference>
<dbReference type="SUPFAM" id="SSF102645">
    <property type="entry name" value="CoaB-like"/>
    <property type="match status" value="1"/>
</dbReference>
<accession>A0A4Z0RLC5</accession>
<feature type="binding site" evidence="3">
    <location>
        <position position="288"/>
    </location>
    <ligand>
        <name>CTP</name>
        <dbReference type="ChEBI" id="CHEBI:37563"/>
    </ligand>
</feature>
<evidence type="ECO:0000259" key="6">
    <source>
        <dbReference type="Pfam" id="PF04127"/>
    </source>
</evidence>
<dbReference type="RefSeq" id="WP_135387864.1">
    <property type="nucleotide sequence ID" value="NZ_ALXH01000029.1"/>
</dbReference>
<name>A0A4Z0RLC5_WEICO</name>
<feature type="binding site" evidence="3">
    <location>
        <position position="342"/>
    </location>
    <ligand>
        <name>CTP</name>
        <dbReference type="ChEBI" id="CHEBI:37563"/>
    </ligand>
</feature>
<dbReference type="Pfam" id="PF04127">
    <property type="entry name" value="DFP"/>
    <property type="match status" value="1"/>
</dbReference>
<dbReference type="GO" id="GO:0015937">
    <property type="term" value="P:coenzyme A biosynthetic process"/>
    <property type="evidence" value="ECO:0007669"/>
    <property type="project" value="UniProtKB-UniRule"/>
</dbReference>
<comment type="catalytic activity">
    <reaction evidence="3 4">
        <text>(R)-4'-phosphopantothenate + L-cysteine + CTP = N-[(R)-4-phosphopantothenoyl]-L-cysteine + CMP + diphosphate + H(+)</text>
        <dbReference type="Rhea" id="RHEA:19397"/>
        <dbReference type="ChEBI" id="CHEBI:10986"/>
        <dbReference type="ChEBI" id="CHEBI:15378"/>
        <dbReference type="ChEBI" id="CHEBI:33019"/>
        <dbReference type="ChEBI" id="CHEBI:35235"/>
        <dbReference type="ChEBI" id="CHEBI:37563"/>
        <dbReference type="ChEBI" id="CHEBI:59458"/>
        <dbReference type="ChEBI" id="CHEBI:60377"/>
        <dbReference type="EC" id="6.3.2.5"/>
    </reaction>
</comment>
<keyword evidence="3" id="KW-0511">Multifunctional enzyme</keyword>
<keyword evidence="3" id="KW-0479">Metal-binding</keyword>